<dbReference type="AlphaFoldDB" id="A0A7W6C0R5"/>
<proteinExistence type="predicted"/>
<organism evidence="2 3">
    <name type="scientific">Novosphingobium fluoreni</name>
    <dbReference type="NCBI Taxonomy" id="1391222"/>
    <lineage>
        <taxon>Bacteria</taxon>
        <taxon>Pseudomonadati</taxon>
        <taxon>Pseudomonadota</taxon>
        <taxon>Alphaproteobacteria</taxon>
        <taxon>Sphingomonadales</taxon>
        <taxon>Sphingomonadaceae</taxon>
        <taxon>Novosphingobium</taxon>
    </lineage>
</organism>
<dbReference type="InterPro" id="IPR027417">
    <property type="entry name" value="P-loop_NTPase"/>
</dbReference>
<dbReference type="GO" id="GO:0016887">
    <property type="term" value="F:ATP hydrolysis activity"/>
    <property type="evidence" value="ECO:0007669"/>
    <property type="project" value="InterPro"/>
</dbReference>
<sequence>MIPLLSNFGDRFSGKGEMARGELMKKLLASYGRDDEFRAVAEQIITEEEAKNNKVLARSLRRSLEVAPPKASRPKALASLIPFPEAAGDFIELVEPSHNKQDIILSAENTRIFQGLLDEFRRGEEIRRRGLSVRSKMLFCGPPGCGKTLCAEIFAAELGLPLYVVKLDRLISSYLGETATNIRKIFEFARKQPSVLFFDEFDAIARARDEDGEHNELRRVVNSLLIFIDRIQPKGYLVAATNLDHALDAAIWRRFDEVVWFDRPDQRMVARFLKMKFKNVAIAFDPADHLDELQGHSYAELDRICVQAIKAAIIDRRKEVSGSDFKHAVADEQRRQRRTRRVTSA</sequence>
<evidence type="ECO:0000259" key="1">
    <source>
        <dbReference type="SMART" id="SM00382"/>
    </source>
</evidence>
<dbReference type="InterPro" id="IPR050168">
    <property type="entry name" value="AAA_ATPase_domain"/>
</dbReference>
<evidence type="ECO:0000313" key="3">
    <source>
        <dbReference type="Proteomes" id="UP000561459"/>
    </source>
</evidence>
<dbReference type="Pfam" id="PF00004">
    <property type="entry name" value="AAA"/>
    <property type="match status" value="1"/>
</dbReference>
<dbReference type="PANTHER" id="PTHR23077">
    <property type="entry name" value="AAA-FAMILY ATPASE"/>
    <property type="match status" value="1"/>
</dbReference>
<dbReference type="EMBL" id="JACIDY010000008">
    <property type="protein sequence ID" value="MBB3941359.1"/>
    <property type="molecule type" value="Genomic_DNA"/>
</dbReference>
<name>A0A7W6C0R5_9SPHN</name>
<comment type="caution">
    <text evidence="2">The sequence shown here is derived from an EMBL/GenBank/DDBJ whole genome shotgun (WGS) entry which is preliminary data.</text>
</comment>
<dbReference type="GO" id="GO:0005524">
    <property type="term" value="F:ATP binding"/>
    <property type="evidence" value="ECO:0007669"/>
    <property type="project" value="InterPro"/>
</dbReference>
<dbReference type="SUPFAM" id="SSF52540">
    <property type="entry name" value="P-loop containing nucleoside triphosphate hydrolases"/>
    <property type="match status" value="1"/>
</dbReference>
<dbReference type="Proteomes" id="UP000561459">
    <property type="component" value="Unassembled WGS sequence"/>
</dbReference>
<dbReference type="SMART" id="SM00382">
    <property type="entry name" value="AAA"/>
    <property type="match status" value="1"/>
</dbReference>
<feature type="domain" description="AAA+ ATPase" evidence="1">
    <location>
        <begin position="133"/>
        <end position="265"/>
    </location>
</feature>
<evidence type="ECO:0000313" key="2">
    <source>
        <dbReference type="EMBL" id="MBB3941359.1"/>
    </source>
</evidence>
<protein>
    <submittedName>
        <fullName evidence="2">SpoVK/Ycf46/Vps4 family AAA+-type ATPase</fullName>
    </submittedName>
</protein>
<dbReference type="Gene3D" id="3.40.50.300">
    <property type="entry name" value="P-loop containing nucleotide triphosphate hydrolases"/>
    <property type="match status" value="1"/>
</dbReference>
<dbReference type="InterPro" id="IPR003593">
    <property type="entry name" value="AAA+_ATPase"/>
</dbReference>
<gene>
    <name evidence="2" type="ORF">GGR39_003035</name>
</gene>
<keyword evidence="3" id="KW-1185">Reference proteome</keyword>
<dbReference type="PANTHER" id="PTHR23077:SF198">
    <property type="entry name" value="ATP-DEPENDENT ZINC METALLOPROTEASE FTSH"/>
    <property type="match status" value="1"/>
</dbReference>
<dbReference type="CDD" id="cd19481">
    <property type="entry name" value="RecA-like_protease"/>
    <property type="match status" value="1"/>
</dbReference>
<dbReference type="RefSeq" id="WP_246388774.1">
    <property type="nucleotide sequence ID" value="NZ_JACIDY010000008.1"/>
</dbReference>
<dbReference type="InterPro" id="IPR003959">
    <property type="entry name" value="ATPase_AAA_core"/>
</dbReference>
<accession>A0A7W6C0R5</accession>
<reference evidence="2 3" key="1">
    <citation type="submission" date="2020-08" db="EMBL/GenBank/DDBJ databases">
        <title>Genomic Encyclopedia of Type Strains, Phase IV (KMG-IV): sequencing the most valuable type-strain genomes for metagenomic binning, comparative biology and taxonomic classification.</title>
        <authorList>
            <person name="Goeker M."/>
        </authorList>
    </citation>
    <scope>NUCLEOTIDE SEQUENCE [LARGE SCALE GENOMIC DNA]</scope>
    <source>
        <strain evidence="2 3">DSM 27568</strain>
    </source>
</reference>